<dbReference type="GO" id="GO:0016787">
    <property type="term" value="F:hydrolase activity"/>
    <property type="evidence" value="ECO:0007669"/>
    <property type="project" value="UniProtKB-KW"/>
</dbReference>
<proteinExistence type="predicted"/>
<feature type="domain" description="Beta-lactamase-related" evidence="2">
    <location>
        <begin position="60"/>
        <end position="377"/>
    </location>
</feature>
<dbReference type="RefSeq" id="WP_286290357.1">
    <property type="nucleotide sequence ID" value="NZ_JASXSZ010000007.1"/>
</dbReference>
<keyword evidence="1" id="KW-0732">Signal</keyword>
<gene>
    <name evidence="3" type="ORF">QSV35_18290</name>
</gene>
<reference evidence="3 4" key="1">
    <citation type="submission" date="2023-06" db="EMBL/GenBank/DDBJ databases">
        <title>Microbacterium sp. nov., isolated from a waste landfill.</title>
        <authorList>
            <person name="Wen W."/>
        </authorList>
    </citation>
    <scope>NUCLEOTIDE SEQUENCE [LARGE SCALE GENOMIC DNA]</scope>
    <source>
        <strain evidence="3 4">ASV49</strain>
    </source>
</reference>
<dbReference type="Gene3D" id="3.40.710.10">
    <property type="entry name" value="DD-peptidase/beta-lactamase superfamily"/>
    <property type="match status" value="1"/>
</dbReference>
<feature type="signal peptide" evidence="1">
    <location>
        <begin position="1"/>
        <end position="25"/>
    </location>
</feature>
<dbReference type="PANTHER" id="PTHR46825">
    <property type="entry name" value="D-ALANYL-D-ALANINE-CARBOXYPEPTIDASE/ENDOPEPTIDASE AMPH"/>
    <property type="match status" value="1"/>
</dbReference>
<evidence type="ECO:0000259" key="2">
    <source>
        <dbReference type="Pfam" id="PF00144"/>
    </source>
</evidence>
<sequence length="386" mass="40023">MFGRKKMCAAVAVTAALLLTGCAGGSGGLASPSAASPTAHALPAAQASALQKVLDDAHGTLVFPGAIARVITPKGEWTGAVGTTAAGGRTTPTAADHTRIGSLTKTMTATILLQLVSEGKVSLDDPLSKYVPGLPNGDATLRQVADMTSGIPSYTLDAQITDRYLASPEEPWTPAQLLDGVKTLTPTFAPGQGWQYSNSNYVALGEVIEKVTGQPIAQVFQQRIFGPLGMTQSSFPSTTDLPEPYISGVTLQGVDGTIPRDAAHFSPTFAGTAGQVVSTLDDMTKWAHALFTGDKVLTPQMQQLRRDSILTSPPPNTATAGYGIGIGDRNGWWGHDGDIPGYTTSVYHDYGSDVTIVVLVGSDIDAPSGQAPAPYIFAGLVKALGQ</sequence>
<dbReference type="InterPro" id="IPR001466">
    <property type="entry name" value="Beta-lactam-related"/>
</dbReference>
<name>A0ABT7N3K2_9MICO</name>
<dbReference type="SUPFAM" id="SSF56601">
    <property type="entry name" value="beta-lactamase/transpeptidase-like"/>
    <property type="match status" value="1"/>
</dbReference>
<dbReference type="PROSITE" id="PS51257">
    <property type="entry name" value="PROKAR_LIPOPROTEIN"/>
    <property type="match status" value="1"/>
</dbReference>
<dbReference type="Pfam" id="PF00144">
    <property type="entry name" value="Beta-lactamase"/>
    <property type="match status" value="1"/>
</dbReference>
<comment type="caution">
    <text evidence="3">The sequence shown here is derived from an EMBL/GenBank/DDBJ whole genome shotgun (WGS) entry which is preliminary data.</text>
</comment>
<keyword evidence="4" id="KW-1185">Reference proteome</keyword>
<protein>
    <submittedName>
        <fullName evidence="3">Serine hydrolase domain-containing protein</fullName>
        <ecNumber evidence="3">3.1.1.103</ecNumber>
    </submittedName>
</protein>
<dbReference type="EMBL" id="JASXSZ010000007">
    <property type="protein sequence ID" value="MDL9981284.1"/>
    <property type="molecule type" value="Genomic_DNA"/>
</dbReference>
<evidence type="ECO:0000313" key="3">
    <source>
        <dbReference type="EMBL" id="MDL9981284.1"/>
    </source>
</evidence>
<evidence type="ECO:0000256" key="1">
    <source>
        <dbReference type="SAM" id="SignalP"/>
    </source>
</evidence>
<organism evidence="3 4">
    <name type="scientific">Microbacterium candidum</name>
    <dbReference type="NCBI Taxonomy" id="3041922"/>
    <lineage>
        <taxon>Bacteria</taxon>
        <taxon>Bacillati</taxon>
        <taxon>Actinomycetota</taxon>
        <taxon>Actinomycetes</taxon>
        <taxon>Micrococcales</taxon>
        <taxon>Microbacteriaceae</taxon>
        <taxon>Microbacterium</taxon>
    </lineage>
</organism>
<evidence type="ECO:0000313" key="4">
    <source>
        <dbReference type="Proteomes" id="UP001235064"/>
    </source>
</evidence>
<dbReference type="EC" id="3.1.1.103" evidence="3"/>
<accession>A0ABT7N3K2</accession>
<dbReference type="InterPro" id="IPR050491">
    <property type="entry name" value="AmpC-like"/>
</dbReference>
<dbReference type="PANTHER" id="PTHR46825:SF7">
    <property type="entry name" value="D-ALANYL-D-ALANINE CARBOXYPEPTIDASE"/>
    <property type="match status" value="1"/>
</dbReference>
<keyword evidence="3" id="KW-0378">Hydrolase</keyword>
<feature type="chain" id="PRO_5046351724" evidence="1">
    <location>
        <begin position="26"/>
        <end position="386"/>
    </location>
</feature>
<dbReference type="InterPro" id="IPR012338">
    <property type="entry name" value="Beta-lactam/transpept-like"/>
</dbReference>
<dbReference type="Proteomes" id="UP001235064">
    <property type="component" value="Unassembled WGS sequence"/>
</dbReference>